<feature type="region of interest" description="Disordered" evidence="3">
    <location>
        <begin position="203"/>
        <end position="222"/>
    </location>
</feature>
<evidence type="ECO:0008006" key="6">
    <source>
        <dbReference type="Google" id="ProtNLM"/>
    </source>
</evidence>
<dbReference type="InterPro" id="IPR021133">
    <property type="entry name" value="HEAT_type_2"/>
</dbReference>
<evidence type="ECO:0000313" key="5">
    <source>
        <dbReference type="Proteomes" id="UP001174909"/>
    </source>
</evidence>
<dbReference type="SMART" id="SM00567">
    <property type="entry name" value="EZ_HEAT"/>
    <property type="match status" value="4"/>
</dbReference>
<dbReference type="SUPFAM" id="SSF48371">
    <property type="entry name" value="ARM repeat"/>
    <property type="match status" value="2"/>
</dbReference>
<dbReference type="PANTHER" id="PTHR12697:SF5">
    <property type="entry name" value="DEOXYHYPUSINE HYDROXYLASE"/>
    <property type="match status" value="1"/>
</dbReference>
<feature type="compositionally biased region" description="Polar residues" evidence="3">
    <location>
        <begin position="206"/>
        <end position="218"/>
    </location>
</feature>
<dbReference type="Gene3D" id="2.60.120.620">
    <property type="entry name" value="q2cbj1_9rhob like domain"/>
    <property type="match status" value="1"/>
</dbReference>
<comment type="caution">
    <text evidence="4">The sequence shown here is derived from an EMBL/GenBank/DDBJ whole genome shotgun (WGS) entry which is preliminary data.</text>
</comment>
<dbReference type="AlphaFoldDB" id="A0AA35RGV0"/>
<organism evidence="4 5">
    <name type="scientific">Geodia barretti</name>
    <name type="common">Barrett's horny sponge</name>
    <dbReference type="NCBI Taxonomy" id="519541"/>
    <lineage>
        <taxon>Eukaryota</taxon>
        <taxon>Metazoa</taxon>
        <taxon>Porifera</taxon>
        <taxon>Demospongiae</taxon>
        <taxon>Heteroscleromorpha</taxon>
        <taxon>Tetractinellida</taxon>
        <taxon>Astrophorina</taxon>
        <taxon>Geodiidae</taxon>
        <taxon>Geodia</taxon>
    </lineage>
</organism>
<sequence>MVDKAYLLNAEEIRDFIVNGYIQIQADFPTNLHEHIYQQIEDVLAKEGNPGNNLLPRIPEIQRVFEHPKVCGALTSLLGPEYLMHPHRYCHLNSSGSDGQTWHKDDYVFDQKVRHHRFRWVMAFYYPQDVTEDMGPTGVLPGKQYYNTVSDTNPAQSTERAEALCGKAGTVTIVNFDSWHRATANRSDKKRYMLKFQFTRMGEPSQPLQGNGHTNCQSADDDRHQGLSRHVWNWLSQSNGADSMHVPSDKNGSVSQLIAGLRDTDESVRLNSAYALGGMGESVVPALMQALRDEAEVLAEKNVTKTAANPQGGNPADLYSAQALTEVGQSSVPSLISALGGASWPTRAAAADTLGNLGKLAKEAVPALIRVLRDESSWVRRNAAEALGTIAGSTEDIVPALMQVSTDSEMLVRLNAVMALAKIGQSTNDIVPALAGRLSDEDRYVRYYAASGVTADWNARSTKRFMGRPSDLALVPHNNSRESLLTITHLLLPATTVASLHRKLGGCLACLYPLNSSILQDNNLIRSTECGPAMGDNKAGGMLCFKDAIPQHSFCFYVERGG</sequence>
<evidence type="ECO:0000256" key="2">
    <source>
        <dbReference type="PROSITE-ProRule" id="PRU00103"/>
    </source>
</evidence>
<protein>
    <recommendedName>
        <fullName evidence="6">Phytanoyl-CoA dioxygenase</fullName>
    </recommendedName>
</protein>
<dbReference type="Pfam" id="PF13646">
    <property type="entry name" value="HEAT_2"/>
    <property type="match status" value="2"/>
</dbReference>
<reference evidence="4" key="1">
    <citation type="submission" date="2023-03" db="EMBL/GenBank/DDBJ databases">
        <authorList>
            <person name="Steffen K."/>
            <person name="Cardenas P."/>
        </authorList>
    </citation>
    <scope>NUCLEOTIDE SEQUENCE</scope>
</reference>
<feature type="repeat" description="HEAT" evidence="2">
    <location>
        <begin position="397"/>
        <end position="429"/>
    </location>
</feature>
<accession>A0AA35RGV0</accession>
<proteinExistence type="predicted"/>
<feature type="repeat" description="HEAT" evidence="2">
    <location>
        <begin position="364"/>
        <end position="396"/>
    </location>
</feature>
<comment type="function">
    <text evidence="1">Catalyzes the hydroxylation of the N(6)-(4-aminobutyl)-L-lysine intermediate produced by deoxyhypusine synthase/DHPS on a critical lysine of the eukaryotic translation initiation factor 5A/eIF-5A. This is the second step of the post-translational modification of that lysine into an unusual amino acid residue named hypusine. Hypusination is unique to mature eIF-5A factor and is essential for its function.</text>
</comment>
<dbReference type="GO" id="GO:0016491">
    <property type="term" value="F:oxidoreductase activity"/>
    <property type="evidence" value="ECO:0007669"/>
    <property type="project" value="TreeGrafter"/>
</dbReference>
<keyword evidence="5" id="KW-1185">Reference proteome</keyword>
<gene>
    <name evidence="4" type="ORF">GBAR_LOCUS7065</name>
</gene>
<dbReference type="InterPro" id="IPR008775">
    <property type="entry name" value="Phytyl_CoA_dOase-like"/>
</dbReference>
<dbReference type="Gene3D" id="1.25.10.10">
    <property type="entry name" value="Leucine-rich Repeat Variant"/>
    <property type="match status" value="2"/>
</dbReference>
<dbReference type="InterPro" id="IPR004155">
    <property type="entry name" value="PBS_lyase_HEAT"/>
</dbReference>
<dbReference type="PANTHER" id="PTHR12697">
    <property type="entry name" value="PBS LYASE HEAT-LIKE PROTEIN"/>
    <property type="match status" value="1"/>
</dbReference>
<evidence type="ECO:0000256" key="1">
    <source>
        <dbReference type="ARBA" id="ARBA00045876"/>
    </source>
</evidence>
<dbReference type="PROSITE" id="PS50077">
    <property type="entry name" value="HEAT_REPEAT"/>
    <property type="match status" value="2"/>
</dbReference>
<dbReference type="Proteomes" id="UP001174909">
    <property type="component" value="Unassembled WGS sequence"/>
</dbReference>
<dbReference type="InterPro" id="IPR011989">
    <property type="entry name" value="ARM-like"/>
</dbReference>
<dbReference type="SUPFAM" id="SSF51197">
    <property type="entry name" value="Clavaminate synthase-like"/>
    <property type="match status" value="1"/>
</dbReference>
<dbReference type="Pfam" id="PF03130">
    <property type="entry name" value="HEAT_PBS"/>
    <property type="match status" value="1"/>
</dbReference>
<evidence type="ECO:0000256" key="3">
    <source>
        <dbReference type="SAM" id="MobiDB-lite"/>
    </source>
</evidence>
<dbReference type="Pfam" id="PF05721">
    <property type="entry name" value="PhyH"/>
    <property type="match status" value="1"/>
</dbReference>
<name>A0AA35RGV0_GEOBA</name>
<dbReference type="InterPro" id="IPR016024">
    <property type="entry name" value="ARM-type_fold"/>
</dbReference>
<dbReference type="EMBL" id="CASHTH010001064">
    <property type="protein sequence ID" value="CAI8010762.1"/>
    <property type="molecule type" value="Genomic_DNA"/>
</dbReference>
<evidence type="ECO:0000313" key="4">
    <source>
        <dbReference type="EMBL" id="CAI8010762.1"/>
    </source>
</evidence>